<proteinExistence type="inferred from homology"/>
<dbReference type="InterPro" id="IPR013848">
    <property type="entry name" value="Methylthiotransferase_N"/>
</dbReference>
<dbReference type="SUPFAM" id="SSF102114">
    <property type="entry name" value="Radical SAM enzymes"/>
    <property type="match status" value="1"/>
</dbReference>
<evidence type="ECO:0000256" key="9">
    <source>
        <dbReference type="ARBA" id="ARBA00033765"/>
    </source>
</evidence>
<feature type="binding site" evidence="13">
    <location>
        <position position="126"/>
    </location>
    <ligand>
        <name>[4Fe-4S] cluster</name>
        <dbReference type="ChEBI" id="CHEBI:49883"/>
        <label>1</label>
    </ligand>
</feature>
<comment type="function">
    <text evidence="1 13">Catalyzes the methylthiolation of N6-(dimethylallyl)adenosine (i(6)A), leading to the formation of 2-methylthio-N6-(dimethylallyl)adenosine (ms(2)i(6)A) at position 37 in tRNAs that read codons beginning with uridine.</text>
</comment>
<dbReference type="PANTHER" id="PTHR43020:SF2">
    <property type="entry name" value="MITOCHONDRIAL TRNA METHYLTHIOTRANSFERASE CDK5RAP1"/>
    <property type="match status" value="1"/>
</dbReference>
<comment type="catalytic activity">
    <reaction evidence="13">
        <text>N(6)-dimethylallyladenosine(37) in tRNA + (sulfur carrier)-SH + AH2 + 2 S-adenosyl-L-methionine = 2-methylsulfanyl-N(6)-dimethylallyladenosine(37) in tRNA + (sulfur carrier)-H + 5'-deoxyadenosine + L-methionine + A + S-adenosyl-L-homocysteine + 2 H(+)</text>
        <dbReference type="Rhea" id="RHEA:37067"/>
        <dbReference type="Rhea" id="RHEA-COMP:10375"/>
        <dbReference type="Rhea" id="RHEA-COMP:10376"/>
        <dbReference type="Rhea" id="RHEA-COMP:14737"/>
        <dbReference type="Rhea" id="RHEA-COMP:14739"/>
        <dbReference type="ChEBI" id="CHEBI:13193"/>
        <dbReference type="ChEBI" id="CHEBI:15378"/>
        <dbReference type="ChEBI" id="CHEBI:17319"/>
        <dbReference type="ChEBI" id="CHEBI:17499"/>
        <dbReference type="ChEBI" id="CHEBI:29917"/>
        <dbReference type="ChEBI" id="CHEBI:57844"/>
        <dbReference type="ChEBI" id="CHEBI:57856"/>
        <dbReference type="ChEBI" id="CHEBI:59789"/>
        <dbReference type="ChEBI" id="CHEBI:64428"/>
        <dbReference type="ChEBI" id="CHEBI:74415"/>
        <dbReference type="ChEBI" id="CHEBI:74417"/>
        <dbReference type="EC" id="2.8.4.3"/>
    </reaction>
</comment>
<feature type="domain" description="MTTase N-terminal" evidence="16">
    <location>
        <begin position="46"/>
        <end position="163"/>
    </location>
</feature>
<dbReference type="Pfam" id="PF04055">
    <property type="entry name" value="Radical_SAM"/>
    <property type="match status" value="1"/>
</dbReference>
<dbReference type="Gene3D" id="3.40.50.12160">
    <property type="entry name" value="Methylthiotransferase, N-terminal domain"/>
    <property type="match status" value="1"/>
</dbReference>
<evidence type="ECO:0000256" key="11">
    <source>
        <dbReference type="ARBA" id="ARBA00080698"/>
    </source>
</evidence>
<dbReference type="EC" id="2.8.4.3" evidence="9 13"/>
<keyword evidence="7 13" id="KW-0408">Iron</keyword>
<dbReference type="SMART" id="SM00729">
    <property type="entry name" value="Elp3"/>
    <property type="match status" value="1"/>
</dbReference>
<dbReference type="SFLD" id="SFLDF00413">
    <property type="entry name" value="CDK5RAP1"/>
    <property type="match status" value="1"/>
</dbReference>
<dbReference type="InterPro" id="IPR002792">
    <property type="entry name" value="TRAM_dom"/>
</dbReference>
<feature type="compositionally biased region" description="Low complexity" evidence="14">
    <location>
        <begin position="17"/>
        <end position="28"/>
    </location>
</feature>
<dbReference type="InterPro" id="IPR023404">
    <property type="entry name" value="rSAM_horseshoe"/>
</dbReference>
<gene>
    <name evidence="13" type="primary">miaB</name>
    <name evidence="18" type="ORF">BSZ37_08455</name>
</gene>
<dbReference type="FunFam" id="3.80.30.20:FF:000001">
    <property type="entry name" value="tRNA-2-methylthio-N(6)-dimethylallyladenosine synthase 2"/>
    <property type="match status" value="1"/>
</dbReference>
<dbReference type="HAMAP" id="MF_01864">
    <property type="entry name" value="tRNA_metthiotr_MiaB"/>
    <property type="match status" value="1"/>
</dbReference>
<evidence type="ECO:0000256" key="14">
    <source>
        <dbReference type="SAM" id="MobiDB-lite"/>
    </source>
</evidence>
<dbReference type="InterPro" id="IPR058240">
    <property type="entry name" value="rSAM_sf"/>
</dbReference>
<evidence type="ECO:0000256" key="2">
    <source>
        <dbReference type="ARBA" id="ARBA00022485"/>
    </source>
</evidence>
<evidence type="ECO:0000313" key="18">
    <source>
        <dbReference type="EMBL" id="PAP76468.1"/>
    </source>
</evidence>
<keyword evidence="13" id="KW-0819">tRNA processing</keyword>
<dbReference type="InterPro" id="IPR038135">
    <property type="entry name" value="Methylthiotransferase_N_sf"/>
</dbReference>
<keyword evidence="19" id="KW-1185">Reference proteome</keyword>
<evidence type="ECO:0000256" key="7">
    <source>
        <dbReference type="ARBA" id="ARBA00023004"/>
    </source>
</evidence>
<dbReference type="Pfam" id="PF01938">
    <property type="entry name" value="TRAM"/>
    <property type="match status" value="1"/>
</dbReference>
<evidence type="ECO:0000256" key="5">
    <source>
        <dbReference type="ARBA" id="ARBA00022691"/>
    </source>
</evidence>
<evidence type="ECO:0000313" key="19">
    <source>
        <dbReference type="Proteomes" id="UP000216339"/>
    </source>
</evidence>
<dbReference type="FunFam" id="3.40.50.12160:FF:000003">
    <property type="entry name" value="CDK5 regulatory subunit-associated protein 1"/>
    <property type="match status" value="1"/>
</dbReference>
<keyword evidence="3 13" id="KW-0963">Cytoplasm</keyword>
<sequence length="503" mass="55616">MQPIADLDVLDLDPEADAPAPVSSAPDARGADQPRVVAPRAGTNGRSVFIETYGCQMNVADSELVASILGGEGYALAEREEDADVVLINTCAIREKAEDRVRGRLTHIRARKEKSQPGLQIGVLGCMAERLRSKLLEQERLVDLVVGPDAYRDLPRLLAESRDTGQAAVNVQLSREETYADLAPVRYDTNGVSAFVSIMRGCDNMCAFCVVPFTRGRERSRPVTSILSEVGQLVDAGYKEVTVLGQNVNSYRVEQDGSAVDFAELLYRISLLSPELRIRYSTSHPKDCSDALLHVHRERPTVCDFIHLPVQHGNSDVLKRMRRTYTREHYLDLVERARSIVPGIAFSTDLIAGFCGETDAEHADTLSLMREVQYDHAFMFAYSERPDTYAARKYSDDVPEAVKKARLTEIITLQTEHSLASNRRRVGTEQVVLVEGTSKRSDDQLRGRTDTNHMVVFDRPAGLNKGDYAVVRVDDCTSATLLGSFVRATTLEAESARLGPEAA</sequence>
<keyword evidence="6 13" id="KW-0479">Metal-binding</keyword>
<protein>
    <recommendedName>
        <fullName evidence="10 13">tRNA-2-methylthio-N(6)-dimethylallyladenosine synthase</fullName>
        <ecNumber evidence="9 13">2.8.4.3</ecNumber>
    </recommendedName>
    <alternativeName>
        <fullName evidence="12 13">(Dimethylallyl)adenosine tRNA methylthiotransferase MiaB</fullName>
    </alternativeName>
    <alternativeName>
        <fullName evidence="11 13">tRNA-i(6)A37 methylthiotransferase</fullName>
    </alternativeName>
</protein>
<dbReference type="SFLD" id="SFLDG01082">
    <property type="entry name" value="B12-binding_domain_containing"/>
    <property type="match status" value="1"/>
</dbReference>
<dbReference type="InterPro" id="IPR007197">
    <property type="entry name" value="rSAM"/>
</dbReference>
<evidence type="ECO:0000259" key="17">
    <source>
        <dbReference type="PROSITE" id="PS51918"/>
    </source>
</evidence>
<comment type="subcellular location">
    <subcellularLocation>
        <location evidence="13">Cytoplasm</location>
    </subcellularLocation>
</comment>
<feature type="region of interest" description="Disordered" evidence="14">
    <location>
        <begin position="1"/>
        <end position="39"/>
    </location>
</feature>
<dbReference type="GO" id="GO:0051539">
    <property type="term" value="F:4 iron, 4 sulfur cluster binding"/>
    <property type="evidence" value="ECO:0007669"/>
    <property type="project" value="UniProtKB-UniRule"/>
</dbReference>
<feature type="binding site" evidence="13">
    <location>
        <position position="206"/>
    </location>
    <ligand>
        <name>[4Fe-4S] cluster</name>
        <dbReference type="ChEBI" id="CHEBI:49883"/>
        <label>2</label>
        <note>4Fe-4S-S-AdoMet</note>
    </ligand>
</feature>
<dbReference type="Gene3D" id="3.80.30.20">
    <property type="entry name" value="tm_1862 like domain"/>
    <property type="match status" value="1"/>
</dbReference>
<comment type="cofactor">
    <cofactor evidence="13">
        <name>[4Fe-4S] cluster</name>
        <dbReference type="ChEBI" id="CHEBI:49883"/>
    </cofactor>
    <text evidence="13">Binds 2 [4Fe-4S] clusters. One cluster is coordinated with 3 cysteines and an exchangeable S-adenosyl-L-methionine.</text>
</comment>
<dbReference type="Pfam" id="PF00919">
    <property type="entry name" value="UPF0004"/>
    <property type="match status" value="1"/>
</dbReference>
<evidence type="ECO:0000259" key="16">
    <source>
        <dbReference type="PROSITE" id="PS51449"/>
    </source>
</evidence>
<dbReference type="PANTHER" id="PTHR43020">
    <property type="entry name" value="CDK5 REGULATORY SUBUNIT-ASSOCIATED PROTEIN 1"/>
    <property type="match status" value="1"/>
</dbReference>
<keyword evidence="2 13" id="KW-0004">4Fe-4S</keyword>
<dbReference type="SFLD" id="SFLDS00029">
    <property type="entry name" value="Radical_SAM"/>
    <property type="match status" value="1"/>
</dbReference>
<comment type="caution">
    <text evidence="18">The sequence shown here is derived from an EMBL/GenBank/DDBJ whole genome shotgun (WGS) entry which is preliminary data.</text>
</comment>
<evidence type="ECO:0000256" key="13">
    <source>
        <dbReference type="HAMAP-Rule" id="MF_01864"/>
    </source>
</evidence>
<dbReference type="SFLD" id="SFLDG01061">
    <property type="entry name" value="methylthiotransferase"/>
    <property type="match status" value="1"/>
</dbReference>
<dbReference type="GO" id="GO:0035597">
    <property type="term" value="F:tRNA-2-methylthio-N(6)-dimethylallyladenosine(37) synthase activity"/>
    <property type="evidence" value="ECO:0007669"/>
    <property type="project" value="UniProtKB-EC"/>
</dbReference>
<feature type="binding site" evidence="13">
    <location>
        <position position="202"/>
    </location>
    <ligand>
        <name>[4Fe-4S] cluster</name>
        <dbReference type="ChEBI" id="CHEBI:49883"/>
        <label>2</label>
        <note>4Fe-4S-S-AdoMet</note>
    </ligand>
</feature>
<dbReference type="GO" id="GO:0046872">
    <property type="term" value="F:metal ion binding"/>
    <property type="evidence" value="ECO:0007669"/>
    <property type="project" value="UniProtKB-KW"/>
</dbReference>
<evidence type="ECO:0000256" key="1">
    <source>
        <dbReference type="ARBA" id="ARBA00003234"/>
    </source>
</evidence>
<dbReference type="PROSITE" id="PS51918">
    <property type="entry name" value="RADICAL_SAM"/>
    <property type="match status" value="1"/>
</dbReference>
<feature type="binding site" evidence="13">
    <location>
        <position position="55"/>
    </location>
    <ligand>
        <name>[4Fe-4S] cluster</name>
        <dbReference type="ChEBI" id="CHEBI:49883"/>
        <label>1</label>
    </ligand>
</feature>
<evidence type="ECO:0000256" key="8">
    <source>
        <dbReference type="ARBA" id="ARBA00023014"/>
    </source>
</evidence>
<dbReference type="GO" id="GO:0005829">
    <property type="term" value="C:cytosol"/>
    <property type="evidence" value="ECO:0007669"/>
    <property type="project" value="TreeGrafter"/>
</dbReference>
<evidence type="ECO:0000256" key="6">
    <source>
        <dbReference type="ARBA" id="ARBA00022723"/>
    </source>
</evidence>
<dbReference type="InterPro" id="IPR006638">
    <property type="entry name" value="Elp3/MiaA/NifB-like_rSAM"/>
</dbReference>
<dbReference type="PROSITE" id="PS51449">
    <property type="entry name" value="MTTASE_N"/>
    <property type="match status" value="1"/>
</dbReference>
<evidence type="ECO:0000256" key="12">
    <source>
        <dbReference type="ARBA" id="ARBA00081141"/>
    </source>
</evidence>
<keyword evidence="8 13" id="KW-0411">Iron-sulfur</keyword>
<dbReference type="CDD" id="cd01335">
    <property type="entry name" value="Radical_SAM"/>
    <property type="match status" value="1"/>
</dbReference>
<evidence type="ECO:0000256" key="3">
    <source>
        <dbReference type="ARBA" id="ARBA00022490"/>
    </source>
</evidence>
<dbReference type="PROSITE" id="PS01278">
    <property type="entry name" value="MTTASE_RADICAL"/>
    <property type="match status" value="1"/>
</dbReference>
<dbReference type="InterPro" id="IPR006463">
    <property type="entry name" value="MiaB_methiolase"/>
</dbReference>
<comment type="subunit">
    <text evidence="13">Monomer.</text>
</comment>
<dbReference type="NCBIfam" id="TIGR01574">
    <property type="entry name" value="miaB-methiolase"/>
    <property type="match status" value="1"/>
</dbReference>
<dbReference type="OrthoDB" id="9805215at2"/>
<feature type="binding site" evidence="13">
    <location>
        <position position="209"/>
    </location>
    <ligand>
        <name>[4Fe-4S] cluster</name>
        <dbReference type="ChEBI" id="CHEBI:49883"/>
        <label>2</label>
        <note>4Fe-4S-S-AdoMet</note>
    </ligand>
</feature>
<reference evidence="18 19" key="1">
    <citation type="submission" date="2016-11" db="EMBL/GenBank/DDBJ databases">
        <title>Study of marine rhodopsin-containing bacteria.</title>
        <authorList>
            <person name="Yoshizawa S."/>
            <person name="Kumagai Y."/>
            <person name="Kogure K."/>
        </authorList>
    </citation>
    <scope>NUCLEOTIDE SEQUENCE [LARGE SCALE GENOMIC DNA]</scope>
    <source>
        <strain evidence="18 19">SAORIC-28</strain>
    </source>
</reference>
<keyword evidence="4 13" id="KW-0808">Transferase</keyword>
<name>A0A271IZP9_9BACT</name>
<dbReference type="SFLD" id="SFLDF00273">
    <property type="entry name" value="(dimethylallyl)adenosine_tRNA"/>
    <property type="match status" value="1"/>
</dbReference>
<keyword evidence="5 13" id="KW-0949">S-adenosyl-L-methionine</keyword>
<comment type="similarity">
    <text evidence="13">Belongs to the methylthiotransferase family. MiaB subfamily.</text>
</comment>
<evidence type="ECO:0000259" key="15">
    <source>
        <dbReference type="PROSITE" id="PS50926"/>
    </source>
</evidence>
<dbReference type="Proteomes" id="UP000216339">
    <property type="component" value="Unassembled WGS sequence"/>
</dbReference>
<dbReference type="EMBL" id="MQWD01000001">
    <property type="protein sequence ID" value="PAP76468.1"/>
    <property type="molecule type" value="Genomic_DNA"/>
</dbReference>
<accession>A0A271IZP9</accession>
<feature type="domain" description="TRAM" evidence="15">
    <location>
        <begin position="423"/>
        <end position="487"/>
    </location>
</feature>
<dbReference type="NCBIfam" id="TIGR00089">
    <property type="entry name" value="MiaB/RimO family radical SAM methylthiotransferase"/>
    <property type="match status" value="1"/>
</dbReference>
<organism evidence="18 19">
    <name type="scientific">Rubrivirga marina</name>
    <dbReference type="NCBI Taxonomy" id="1196024"/>
    <lineage>
        <taxon>Bacteria</taxon>
        <taxon>Pseudomonadati</taxon>
        <taxon>Rhodothermota</taxon>
        <taxon>Rhodothermia</taxon>
        <taxon>Rhodothermales</taxon>
        <taxon>Rubricoccaceae</taxon>
        <taxon>Rubrivirga</taxon>
    </lineage>
</organism>
<feature type="domain" description="Radical SAM core" evidence="17">
    <location>
        <begin position="188"/>
        <end position="420"/>
    </location>
</feature>
<dbReference type="RefSeq" id="WP_095510126.1">
    <property type="nucleotide sequence ID" value="NZ_MQWD01000001.1"/>
</dbReference>
<evidence type="ECO:0000256" key="10">
    <source>
        <dbReference type="ARBA" id="ARBA00068570"/>
    </source>
</evidence>
<dbReference type="InterPro" id="IPR005839">
    <property type="entry name" value="Methylthiotransferase"/>
</dbReference>
<dbReference type="InterPro" id="IPR020612">
    <property type="entry name" value="Methylthiotransferase_CS"/>
</dbReference>
<feature type="binding site" evidence="13">
    <location>
        <position position="91"/>
    </location>
    <ligand>
        <name>[4Fe-4S] cluster</name>
        <dbReference type="ChEBI" id="CHEBI:49883"/>
        <label>1</label>
    </ligand>
</feature>
<evidence type="ECO:0000256" key="4">
    <source>
        <dbReference type="ARBA" id="ARBA00022679"/>
    </source>
</evidence>
<dbReference type="AlphaFoldDB" id="A0A271IZP9"/>
<dbReference type="PROSITE" id="PS50926">
    <property type="entry name" value="TRAM"/>
    <property type="match status" value="1"/>
</dbReference>